<comment type="catalytic activity">
    <reaction evidence="1">
        <text>[E2 ubiquitin-conjugating enzyme]-S-ubiquitinyl-L-cysteine + [acceptor protein]-L-lysine = [E2 ubiquitin-conjugating enzyme]-L-cysteine + [acceptor protein]-N(6)-ubiquitinyl-L-lysine.</text>
        <dbReference type="EC" id="2.3.2.31"/>
    </reaction>
</comment>
<dbReference type="GO" id="GO:0061630">
    <property type="term" value="F:ubiquitin protein ligase activity"/>
    <property type="evidence" value="ECO:0007669"/>
    <property type="project" value="UniProtKB-EC"/>
</dbReference>
<dbReference type="InterPro" id="IPR054694">
    <property type="entry name" value="Parkin-like_IBR"/>
</dbReference>
<comment type="caution">
    <text evidence="13">The sequence shown here is derived from an EMBL/GenBank/DDBJ whole genome shotgun (WGS) entry which is preliminary data.</text>
</comment>
<evidence type="ECO:0000259" key="12">
    <source>
        <dbReference type="PROSITE" id="PS51873"/>
    </source>
</evidence>
<sequence>MSFDGEMDHDAYSEDDCSEATSSGEEEMDANEDDAINDGMDEFTQRAYGPKPGELDRKVLEVDELHVEMIGIISEVQAVIPVNVGTARILLTQFLWNKEKLMEAFFGCGDEQAFFEKYNVAQTSSESDSKNSAQHGECNICLEVSGLSGPGCDHVACSNCWRQYLETKISSGSCSQIQCIGTGCKVLIEEEQALKYLGPGPATQKFKKLTLNVFVEANRRIKWCPAPGCGKVIKVAAAGPRQILCSCNHLWCFCCGESWHRPVDCRVLRNWLKRSSSDSETNTWKRVHTRDCPKCHTAIEKNGGCNHMTCRSAACKYEFCWVCMGDWKQHMASYSCNKFEDAAVIEANNIREMAKRALERYLHYYDRYLNHQQSLRLEERLNKVVREKMDDMQQGGASWIEVRFFLKGIEALTEARRTLMYTYPFAYYLKPDNETRIFEDNQTDLEMATEALSELLEAQWGGQDVTELKQKVLDKSSYVDQRRLVLLKHCEEGMERDAWKYTE</sequence>
<accession>A0AA36G0G8</accession>
<keyword evidence="5" id="KW-0808">Transferase</keyword>
<dbReference type="FunFam" id="1.20.120.1750:FF:000007">
    <property type="entry name" value="RBR-type E3 ubiquitin transferase"/>
    <property type="match status" value="1"/>
</dbReference>
<dbReference type="GO" id="GO:0016567">
    <property type="term" value="P:protein ubiquitination"/>
    <property type="evidence" value="ECO:0007669"/>
    <property type="project" value="InterPro"/>
</dbReference>
<dbReference type="GO" id="GO:0008270">
    <property type="term" value="F:zinc ion binding"/>
    <property type="evidence" value="ECO:0007669"/>
    <property type="project" value="UniProtKB-KW"/>
</dbReference>
<dbReference type="Pfam" id="PF01485">
    <property type="entry name" value="IBR"/>
    <property type="match status" value="1"/>
</dbReference>
<feature type="region of interest" description="Disordered" evidence="11">
    <location>
        <begin position="1"/>
        <end position="30"/>
    </location>
</feature>
<dbReference type="Pfam" id="PF22605">
    <property type="entry name" value="IBR_2"/>
    <property type="match status" value="1"/>
</dbReference>
<dbReference type="CDD" id="cd20343">
    <property type="entry name" value="BRcat_RBR_HHARI-like"/>
    <property type="match status" value="1"/>
</dbReference>
<proteinExistence type="inferred from homology"/>
<keyword evidence="9" id="KW-0833">Ubl conjugation pathway</keyword>
<dbReference type="InterPro" id="IPR048962">
    <property type="entry name" value="ARIH1-like_UBL"/>
</dbReference>
<dbReference type="SUPFAM" id="SSF57850">
    <property type="entry name" value="RING/U-box"/>
    <property type="match status" value="3"/>
</dbReference>
<dbReference type="Pfam" id="PF19422">
    <property type="entry name" value="Ariadne"/>
    <property type="match status" value="1"/>
</dbReference>
<dbReference type="InterPro" id="IPR045840">
    <property type="entry name" value="Ariadne"/>
</dbReference>
<evidence type="ECO:0000256" key="2">
    <source>
        <dbReference type="ARBA" id="ARBA00004906"/>
    </source>
</evidence>
<feature type="non-terminal residue" evidence="13">
    <location>
        <position position="1"/>
    </location>
</feature>
<reference evidence="13" key="1">
    <citation type="submission" date="2023-06" db="EMBL/GenBank/DDBJ databases">
        <authorList>
            <person name="Delattre M."/>
        </authorList>
    </citation>
    <scope>NUCLEOTIDE SEQUENCE</scope>
    <source>
        <strain evidence="13">AF72</strain>
    </source>
</reference>
<evidence type="ECO:0000256" key="5">
    <source>
        <dbReference type="ARBA" id="ARBA00022679"/>
    </source>
</evidence>
<name>A0AA36G0G8_9BILA</name>
<evidence type="ECO:0000256" key="1">
    <source>
        <dbReference type="ARBA" id="ARBA00001798"/>
    </source>
</evidence>
<evidence type="ECO:0000256" key="9">
    <source>
        <dbReference type="ARBA" id="ARBA00022786"/>
    </source>
</evidence>
<dbReference type="Gene3D" id="1.20.120.1750">
    <property type="match status" value="1"/>
</dbReference>
<evidence type="ECO:0000256" key="6">
    <source>
        <dbReference type="ARBA" id="ARBA00022723"/>
    </source>
</evidence>
<evidence type="ECO:0000313" key="14">
    <source>
        <dbReference type="Proteomes" id="UP001177023"/>
    </source>
</evidence>
<keyword evidence="8" id="KW-0863">Zinc-finger</keyword>
<comment type="similarity">
    <text evidence="3">Belongs to the RBR family. Ariadne subfamily.</text>
</comment>
<evidence type="ECO:0000313" key="13">
    <source>
        <dbReference type="EMBL" id="CAJ0573899.1"/>
    </source>
</evidence>
<evidence type="ECO:0000256" key="11">
    <source>
        <dbReference type="SAM" id="MobiDB-lite"/>
    </source>
</evidence>
<dbReference type="InterPro" id="IPR044066">
    <property type="entry name" value="TRIAD_supradom"/>
</dbReference>
<dbReference type="EMBL" id="CATQJA010002625">
    <property type="protein sequence ID" value="CAJ0573899.1"/>
    <property type="molecule type" value="Genomic_DNA"/>
</dbReference>
<organism evidence="13 14">
    <name type="scientific">Mesorhabditis spiculigera</name>
    <dbReference type="NCBI Taxonomy" id="96644"/>
    <lineage>
        <taxon>Eukaryota</taxon>
        <taxon>Metazoa</taxon>
        <taxon>Ecdysozoa</taxon>
        <taxon>Nematoda</taxon>
        <taxon>Chromadorea</taxon>
        <taxon>Rhabditida</taxon>
        <taxon>Rhabditina</taxon>
        <taxon>Rhabditomorpha</taxon>
        <taxon>Rhabditoidea</taxon>
        <taxon>Rhabditidae</taxon>
        <taxon>Mesorhabditinae</taxon>
        <taxon>Mesorhabditis</taxon>
    </lineage>
</organism>
<evidence type="ECO:0000256" key="3">
    <source>
        <dbReference type="ARBA" id="ARBA00005884"/>
    </source>
</evidence>
<dbReference type="Proteomes" id="UP001177023">
    <property type="component" value="Unassembled WGS sequence"/>
</dbReference>
<dbReference type="Gene3D" id="3.30.40.10">
    <property type="entry name" value="Zinc/RING finger domain, C3HC4 (zinc finger)"/>
    <property type="match status" value="1"/>
</dbReference>
<dbReference type="InterPro" id="IPR031127">
    <property type="entry name" value="E3_UB_ligase_RBR"/>
</dbReference>
<feature type="compositionally biased region" description="Basic and acidic residues" evidence="11">
    <location>
        <begin position="1"/>
        <end position="12"/>
    </location>
</feature>
<feature type="domain" description="RING-type" evidence="12">
    <location>
        <begin position="134"/>
        <end position="340"/>
    </location>
</feature>
<dbReference type="CDD" id="cd20356">
    <property type="entry name" value="Rcat_RBR_HHARI-like"/>
    <property type="match status" value="1"/>
</dbReference>
<dbReference type="PROSITE" id="PS51873">
    <property type="entry name" value="TRIAD"/>
    <property type="match status" value="1"/>
</dbReference>
<comment type="pathway">
    <text evidence="2">Protein modification; protein ubiquitination.</text>
</comment>
<keyword evidence="14" id="KW-1185">Reference proteome</keyword>
<feature type="compositionally biased region" description="Acidic residues" evidence="11">
    <location>
        <begin position="13"/>
        <end position="30"/>
    </location>
</feature>
<dbReference type="AlphaFoldDB" id="A0AA36G0G8"/>
<keyword evidence="7" id="KW-0677">Repeat</keyword>
<evidence type="ECO:0000256" key="8">
    <source>
        <dbReference type="ARBA" id="ARBA00022771"/>
    </source>
</evidence>
<protein>
    <recommendedName>
        <fullName evidence="4">RBR-type E3 ubiquitin transferase</fullName>
        <ecNumber evidence="4">2.3.2.31</ecNumber>
    </recommendedName>
</protein>
<evidence type="ECO:0000256" key="4">
    <source>
        <dbReference type="ARBA" id="ARBA00012251"/>
    </source>
</evidence>
<dbReference type="SMART" id="SM00647">
    <property type="entry name" value="IBR"/>
    <property type="match status" value="2"/>
</dbReference>
<keyword evidence="10" id="KW-0862">Zinc</keyword>
<gene>
    <name evidence="13" type="ORF">MSPICULIGERA_LOCUS12244</name>
</gene>
<keyword evidence="6" id="KW-0479">Metal-binding</keyword>
<dbReference type="InterPro" id="IPR002867">
    <property type="entry name" value="IBR_dom"/>
</dbReference>
<evidence type="ECO:0000256" key="10">
    <source>
        <dbReference type="ARBA" id="ARBA00022833"/>
    </source>
</evidence>
<evidence type="ECO:0000256" key="7">
    <source>
        <dbReference type="ARBA" id="ARBA00022737"/>
    </source>
</evidence>
<dbReference type="PANTHER" id="PTHR11685">
    <property type="entry name" value="RBR FAMILY RING FINGER AND IBR DOMAIN-CONTAINING"/>
    <property type="match status" value="1"/>
</dbReference>
<dbReference type="InterPro" id="IPR013083">
    <property type="entry name" value="Znf_RING/FYVE/PHD"/>
</dbReference>
<dbReference type="EC" id="2.3.2.31" evidence="4"/>
<dbReference type="Pfam" id="PF21235">
    <property type="entry name" value="UBA_ARI1"/>
    <property type="match status" value="1"/>
</dbReference>